<dbReference type="Gene3D" id="1.10.486.10">
    <property type="entry name" value="PCRA, domain 4"/>
    <property type="match status" value="1"/>
</dbReference>
<dbReference type="CDD" id="cd17932">
    <property type="entry name" value="DEXQc_UvrD"/>
    <property type="match status" value="1"/>
</dbReference>
<accession>A0A4Q2EKH6</accession>
<name>A0A4Q2EKH6_9ACTN</name>
<feature type="domain" description="HRDC" evidence="11">
    <location>
        <begin position="612"/>
        <end position="692"/>
    </location>
</feature>
<keyword evidence="6" id="KW-0413">Isomerase</keyword>
<evidence type="ECO:0000256" key="7">
    <source>
        <dbReference type="ARBA" id="ARBA00034617"/>
    </source>
</evidence>
<evidence type="ECO:0000256" key="2">
    <source>
        <dbReference type="ARBA" id="ARBA00022741"/>
    </source>
</evidence>
<dbReference type="SUPFAM" id="SSF47819">
    <property type="entry name" value="HRDC-like"/>
    <property type="match status" value="1"/>
</dbReference>
<gene>
    <name evidence="14" type="ORF">C1706_00395</name>
</gene>
<dbReference type="AlphaFoldDB" id="A0A4Q2EKH6"/>
<protein>
    <recommendedName>
        <fullName evidence="8">DNA 3'-5' helicase</fullName>
        <ecNumber evidence="8">5.6.2.4</ecNumber>
    </recommendedName>
</protein>
<dbReference type="Gene3D" id="1.10.150.80">
    <property type="entry name" value="HRDC domain"/>
    <property type="match status" value="1"/>
</dbReference>
<dbReference type="RefSeq" id="WP_129457232.1">
    <property type="nucleotide sequence ID" value="NZ_PPCV01000001.1"/>
</dbReference>
<dbReference type="SUPFAM" id="SSF52540">
    <property type="entry name" value="P-loop containing nucleoside triphosphate hydrolases"/>
    <property type="match status" value="1"/>
</dbReference>
<comment type="catalytic activity">
    <reaction evidence="9">
        <text>ATP + H2O = ADP + phosphate + H(+)</text>
        <dbReference type="Rhea" id="RHEA:13065"/>
        <dbReference type="ChEBI" id="CHEBI:15377"/>
        <dbReference type="ChEBI" id="CHEBI:15378"/>
        <dbReference type="ChEBI" id="CHEBI:30616"/>
        <dbReference type="ChEBI" id="CHEBI:43474"/>
        <dbReference type="ChEBI" id="CHEBI:456216"/>
        <dbReference type="EC" id="5.6.2.4"/>
    </reaction>
</comment>
<dbReference type="InterPro" id="IPR000212">
    <property type="entry name" value="DNA_helicase_UvrD/REP"/>
</dbReference>
<dbReference type="InterPro" id="IPR002121">
    <property type="entry name" value="HRDC_dom"/>
</dbReference>
<evidence type="ECO:0000256" key="3">
    <source>
        <dbReference type="ARBA" id="ARBA00022801"/>
    </source>
</evidence>
<reference evidence="14 15" key="1">
    <citation type="submission" date="2018-01" db="EMBL/GenBank/DDBJ databases">
        <title>Lactibacter flavus gen. nov., sp. nov., a novel bacterium of the family Propionibacteriaceae isolated from raw milk and dairy products.</title>
        <authorList>
            <person name="Wenning M."/>
            <person name="Breitenwieser F."/>
            <person name="Huptas C."/>
            <person name="von Neubeck M."/>
            <person name="Busse H.-J."/>
            <person name="Scherer S."/>
        </authorList>
    </citation>
    <scope>NUCLEOTIDE SEQUENCE [LARGE SCALE GENOMIC DNA]</scope>
    <source>
        <strain evidence="14 15">VG341</strain>
    </source>
</reference>
<proteinExistence type="inferred from homology"/>
<dbReference type="PANTHER" id="PTHR11070:SF69">
    <property type="entry name" value="ATP-DEPENDENT DNA HELICASE UVRD2"/>
    <property type="match status" value="1"/>
</dbReference>
<dbReference type="Proteomes" id="UP000290624">
    <property type="component" value="Unassembled WGS sequence"/>
</dbReference>
<feature type="domain" description="UvrD-like helicase C-terminal" evidence="13">
    <location>
        <begin position="292"/>
        <end position="535"/>
    </location>
</feature>
<dbReference type="InterPro" id="IPR027417">
    <property type="entry name" value="P-loop_NTPase"/>
</dbReference>
<evidence type="ECO:0000256" key="8">
    <source>
        <dbReference type="ARBA" id="ARBA00034808"/>
    </source>
</evidence>
<dbReference type="InterPro" id="IPR014016">
    <property type="entry name" value="UvrD-like_ATP-bd"/>
</dbReference>
<keyword evidence="4 10" id="KW-0347">Helicase</keyword>
<evidence type="ECO:0000256" key="6">
    <source>
        <dbReference type="ARBA" id="ARBA00023235"/>
    </source>
</evidence>
<dbReference type="Pfam" id="PF00570">
    <property type="entry name" value="HRDC"/>
    <property type="match status" value="1"/>
</dbReference>
<dbReference type="PROSITE" id="PS51217">
    <property type="entry name" value="UVRD_HELICASE_CTER"/>
    <property type="match status" value="1"/>
</dbReference>
<evidence type="ECO:0000256" key="1">
    <source>
        <dbReference type="ARBA" id="ARBA00009922"/>
    </source>
</evidence>
<evidence type="ECO:0000259" key="12">
    <source>
        <dbReference type="PROSITE" id="PS51198"/>
    </source>
</evidence>
<dbReference type="Pfam" id="PF13361">
    <property type="entry name" value="UvrD_C"/>
    <property type="match status" value="2"/>
</dbReference>
<dbReference type="InterPro" id="IPR014017">
    <property type="entry name" value="DNA_helicase_UvrD-like_C"/>
</dbReference>
<dbReference type="GO" id="GO:0003677">
    <property type="term" value="F:DNA binding"/>
    <property type="evidence" value="ECO:0007669"/>
    <property type="project" value="InterPro"/>
</dbReference>
<dbReference type="OrthoDB" id="9806690at2"/>
<organism evidence="14 15">
    <name type="scientific">Propioniciclava flava</name>
    <dbReference type="NCBI Taxonomy" id="2072026"/>
    <lineage>
        <taxon>Bacteria</taxon>
        <taxon>Bacillati</taxon>
        <taxon>Actinomycetota</taxon>
        <taxon>Actinomycetes</taxon>
        <taxon>Propionibacteriales</taxon>
        <taxon>Propionibacteriaceae</taxon>
        <taxon>Propioniciclava</taxon>
    </lineage>
</organism>
<evidence type="ECO:0000313" key="14">
    <source>
        <dbReference type="EMBL" id="RXW33266.1"/>
    </source>
</evidence>
<evidence type="ECO:0000259" key="13">
    <source>
        <dbReference type="PROSITE" id="PS51217"/>
    </source>
</evidence>
<evidence type="ECO:0000256" key="4">
    <source>
        <dbReference type="ARBA" id="ARBA00022806"/>
    </source>
</evidence>
<evidence type="ECO:0000256" key="10">
    <source>
        <dbReference type="PROSITE-ProRule" id="PRU00560"/>
    </source>
</evidence>
<dbReference type="GO" id="GO:0043138">
    <property type="term" value="F:3'-5' DNA helicase activity"/>
    <property type="evidence" value="ECO:0007669"/>
    <property type="project" value="UniProtKB-EC"/>
</dbReference>
<evidence type="ECO:0000313" key="15">
    <source>
        <dbReference type="Proteomes" id="UP000290624"/>
    </source>
</evidence>
<dbReference type="GO" id="GO:0005524">
    <property type="term" value="F:ATP binding"/>
    <property type="evidence" value="ECO:0007669"/>
    <property type="project" value="UniProtKB-UniRule"/>
</dbReference>
<dbReference type="GO" id="GO:0000725">
    <property type="term" value="P:recombinational repair"/>
    <property type="evidence" value="ECO:0007669"/>
    <property type="project" value="TreeGrafter"/>
</dbReference>
<dbReference type="Gene3D" id="3.40.50.300">
    <property type="entry name" value="P-loop containing nucleotide triphosphate hydrolases"/>
    <property type="match status" value="3"/>
</dbReference>
<dbReference type="Pfam" id="PF00580">
    <property type="entry name" value="UvrD-helicase"/>
    <property type="match status" value="1"/>
</dbReference>
<dbReference type="EC" id="5.6.2.4" evidence="8"/>
<dbReference type="InterPro" id="IPR044876">
    <property type="entry name" value="HRDC_dom_sf"/>
</dbReference>
<dbReference type="Gene3D" id="1.10.10.160">
    <property type="match status" value="1"/>
</dbReference>
<dbReference type="GO" id="GO:0033202">
    <property type="term" value="C:DNA helicase complex"/>
    <property type="evidence" value="ECO:0007669"/>
    <property type="project" value="TreeGrafter"/>
</dbReference>
<sequence>MTTDPEDILAGLDPEQRAVAQALQGPVVVLAGAGTGKTRAMTHRLAYGVATGAFSPRSVLALTFTTRAAAELRERLAALGVRGIQARTFHSAALRQAQYFWPQAYGNPLPPVTDQRMGLVADALRRERLGTDTSQVRDMAAEITWAKVSNVGAADYPAIAERAGREVAGHRPDMVGRIMAHYEAVKAARGVIDFDDILLCTAGLLAEHAEVASEVRRQYRHFVVDEYQDVSPLQQALLDLWRGDSEELCVVGDPAQTIHSFAGARADYLTGFVQRHPGAARIELVRDYRSTPQIVAVANHVMAGQPEAMELRAQREDGPVPVLVGADSEAEEAAGVAEWLTATHAAGTAWNEMAVLYRIHAHSPVFEAALSQAGIPFLTRGSDGFFERVEVKAALRGLRGSMKGVEDSGAATMMRAAVAGLGWTREPPAGQGSVRERWESWDALVGLADEFSRARPQGTTADLVVELEHRAAAQHAPTGQGVTLATLHAAKGLEWDAVALVGVHEGGVPFTLATSPAQIAEERRLLYVGLTRARHALHVSWSTSRHGGGPRRDASRFLAGVARSRGAATHTSALSRQPARRGSALSETCRVCGRTLTSGAERKLQRHVGCEVELDLALWEALLEWRSDMARAASVPEFVVLTDATLRAVAERCPTTVAELSRIAGINATKLARYQDALLGLVAHHRGDRVDRG</sequence>
<dbReference type="SMART" id="SM00341">
    <property type="entry name" value="HRDC"/>
    <property type="match status" value="1"/>
</dbReference>
<keyword evidence="15" id="KW-1185">Reference proteome</keyword>
<dbReference type="EMBL" id="PPCV01000001">
    <property type="protein sequence ID" value="RXW33266.1"/>
    <property type="molecule type" value="Genomic_DNA"/>
</dbReference>
<dbReference type="GO" id="GO:0005829">
    <property type="term" value="C:cytosol"/>
    <property type="evidence" value="ECO:0007669"/>
    <property type="project" value="TreeGrafter"/>
</dbReference>
<evidence type="ECO:0000256" key="9">
    <source>
        <dbReference type="ARBA" id="ARBA00048988"/>
    </source>
</evidence>
<comment type="similarity">
    <text evidence="1">Belongs to the helicase family. UvrD subfamily.</text>
</comment>
<dbReference type="InterPro" id="IPR013986">
    <property type="entry name" value="DExx_box_DNA_helicase_dom_sf"/>
</dbReference>
<feature type="domain" description="UvrD-like helicase ATP-binding" evidence="12">
    <location>
        <begin position="10"/>
        <end position="291"/>
    </location>
</feature>
<dbReference type="GO" id="GO:0016887">
    <property type="term" value="F:ATP hydrolysis activity"/>
    <property type="evidence" value="ECO:0007669"/>
    <property type="project" value="RHEA"/>
</dbReference>
<dbReference type="PROSITE" id="PS51198">
    <property type="entry name" value="UVRD_HELICASE_ATP_BIND"/>
    <property type="match status" value="1"/>
</dbReference>
<feature type="binding site" evidence="10">
    <location>
        <begin position="31"/>
        <end position="38"/>
    </location>
    <ligand>
        <name>ATP</name>
        <dbReference type="ChEBI" id="CHEBI:30616"/>
    </ligand>
</feature>
<evidence type="ECO:0000259" key="11">
    <source>
        <dbReference type="PROSITE" id="PS50967"/>
    </source>
</evidence>
<keyword evidence="2 10" id="KW-0547">Nucleotide-binding</keyword>
<keyword evidence="3 10" id="KW-0378">Hydrolase</keyword>
<evidence type="ECO:0000256" key="5">
    <source>
        <dbReference type="ARBA" id="ARBA00022840"/>
    </source>
</evidence>
<comment type="catalytic activity">
    <reaction evidence="7">
        <text>Couples ATP hydrolysis with the unwinding of duplex DNA by translocating in the 3'-5' direction.</text>
        <dbReference type="EC" id="5.6.2.4"/>
    </reaction>
</comment>
<dbReference type="PROSITE" id="PS50967">
    <property type="entry name" value="HRDC"/>
    <property type="match status" value="1"/>
</dbReference>
<keyword evidence="5 10" id="KW-0067">ATP-binding</keyword>
<dbReference type="PANTHER" id="PTHR11070">
    <property type="entry name" value="UVRD / RECB / PCRA DNA HELICASE FAMILY MEMBER"/>
    <property type="match status" value="1"/>
</dbReference>
<dbReference type="InterPro" id="IPR010997">
    <property type="entry name" value="HRDC-like_sf"/>
</dbReference>
<comment type="caution">
    <text evidence="14">The sequence shown here is derived from an EMBL/GenBank/DDBJ whole genome shotgun (WGS) entry which is preliminary data.</text>
</comment>